<sequence>MVATRRGRVLASKISQRNDVKAPVKPPSLDGTAFLNALALMNNRQADAPKKREVYGQAIFQDKTGAIRTGEKNAKFKREFAMVESPFKHEVKVRINLLGSLKKMIQKIVTGAQPKRCPSGRTTCAEKEKVKGPYLVSLSTVAKLAEIMRLTPYDGPTRGQRMLKRKKERVDANAVRRGLIANVYTGRKTLSDVKSIRKPFSRLITDLDVQKFRKRKNAAARGAIKAKKTKANKKATQTQRLKNIGARSSSNSEEEDLNDDQSSRSVSSY</sequence>
<protein>
    <submittedName>
        <fullName evidence="2">Uncharacterized protein</fullName>
    </submittedName>
</protein>
<dbReference type="AlphaFoldDB" id="A0A6C0J366"/>
<organism evidence="2">
    <name type="scientific">viral metagenome</name>
    <dbReference type="NCBI Taxonomy" id="1070528"/>
    <lineage>
        <taxon>unclassified sequences</taxon>
        <taxon>metagenomes</taxon>
        <taxon>organismal metagenomes</taxon>
    </lineage>
</organism>
<reference evidence="2" key="1">
    <citation type="journal article" date="2020" name="Nature">
        <title>Giant virus diversity and host interactions through global metagenomics.</title>
        <authorList>
            <person name="Schulz F."/>
            <person name="Roux S."/>
            <person name="Paez-Espino D."/>
            <person name="Jungbluth S."/>
            <person name="Walsh D.A."/>
            <person name="Denef V.J."/>
            <person name="McMahon K.D."/>
            <person name="Konstantinidis K.T."/>
            <person name="Eloe-Fadrosh E.A."/>
            <person name="Kyrpides N.C."/>
            <person name="Woyke T."/>
        </authorList>
    </citation>
    <scope>NUCLEOTIDE SEQUENCE</scope>
    <source>
        <strain evidence="2">GVMAG-M-3300025626-8</strain>
    </source>
</reference>
<evidence type="ECO:0000256" key="1">
    <source>
        <dbReference type="SAM" id="MobiDB-lite"/>
    </source>
</evidence>
<name>A0A6C0J366_9ZZZZ</name>
<feature type="compositionally biased region" description="Basic residues" evidence="1">
    <location>
        <begin position="218"/>
        <end position="233"/>
    </location>
</feature>
<accession>A0A6C0J366</accession>
<dbReference type="EMBL" id="MN740287">
    <property type="protein sequence ID" value="QHT98103.1"/>
    <property type="molecule type" value="Genomic_DNA"/>
</dbReference>
<proteinExistence type="predicted"/>
<evidence type="ECO:0000313" key="2">
    <source>
        <dbReference type="EMBL" id="QHT98103.1"/>
    </source>
</evidence>
<feature type="region of interest" description="Disordered" evidence="1">
    <location>
        <begin position="218"/>
        <end position="269"/>
    </location>
</feature>